<dbReference type="PROSITE" id="PS51257">
    <property type="entry name" value="PROKAR_LIPOPROTEIN"/>
    <property type="match status" value="1"/>
</dbReference>
<gene>
    <name evidence="2" type="ORF">SG35_003900</name>
</gene>
<name>A0AAE9YRQ6_9GAMM</name>
<dbReference type="KEGG" id="tact:SG35_003900"/>
<dbReference type="EMBL" id="CP059735">
    <property type="protein sequence ID" value="WDD99825.1"/>
    <property type="molecule type" value="Genomic_DNA"/>
</dbReference>
<protein>
    <submittedName>
        <fullName evidence="2">Uncharacterized protein</fullName>
    </submittedName>
</protein>
<sequence length="96" mass="10460">MLIIKFKSSCWLLVALMLVACAPQEGGEAIQSRLTAEHGVIIRSGDPDTFYIEPYGEKEAKLPVGKMFAANPSALPESLRGIEDALSRYPKALLLL</sequence>
<organism evidence="2 3">
    <name type="scientific">Thalassomonas actiniarum</name>
    <dbReference type="NCBI Taxonomy" id="485447"/>
    <lineage>
        <taxon>Bacteria</taxon>
        <taxon>Pseudomonadati</taxon>
        <taxon>Pseudomonadota</taxon>
        <taxon>Gammaproteobacteria</taxon>
        <taxon>Alteromonadales</taxon>
        <taxon>Colwelliaceae</taxon>
        <taxon>Thalassomonas</taxon>
    </lineage>
</organism>
<evidence type="ECO:0000313" key="2">
    <source>
        <dbReference type="EMBL" id="WDD99825.1"/>
    </source>
</evidence>
<evidence type="ECO:0000313" key="3">
    <source>
        <dbReference type="Proteomes" id="UP000032568"/>
    </source>
</evidence>
<proteinExistence type="predicted"/>
<keyword evidence="1" id="KW-0732">Signal</keyword>
<accession>A0AAE9YRQ6</accession>
<dbReference type="RefSeq" id="WP_044831935.1">
    <property type="nucleotide sequence ID" value="NZ_CP059735.1"/>
</dbReference>
<evidence type="ECO:0000256" key="1">
    <source>
        <dbReference type="SAM" id="SignalP"/>
    </source>
</evidence>
<dbReference type="Proteomes" id="UP000032568">
    <property type="component" value="Chromosome"/>
</dbReference>
<reference evidence="2 3" key="2">
    <citation type="journal article" date="2022" name="Mar. Drugs">
        <title>Bioassay-Guided Fractionation Leads to the Detection of Cholic Acid Generated by the Rare Thalassomonas sp.</title>
        <authorList>
            <person name="Pheiffer F."/>
            <person name="Schneider Y.K."/>
            <person name="Hansen E.H."/>
            <person name="Andersen J.H."/>
            <person name="Isaksson J."/>
            <person name="Busche T."/>
            <person name="R C."/>
            <person name="Kalinowski J."/>
            <person name="Zyl L.V."/>
            <person name="Trindade M."/>
        </authorList>
    </citation>
    <scope>NUCLEOTIDE SEQUENCE [LARGE SCALE GENOMIC DNA]</scope>
    <source>
        <strain evidence="2 3">A5K-106</strain>
    </source>
</reference>
<feature type="chain" id="PRO_5041974136" evidence="1">
    <location>
        <begin position="23"/>
        <end position="96"/>
    </location>
</feature>
<feature type="signal peptide" evidence="1">
    <location>
        <begin position="1"/>
        <end position="22"/>
    </location>
</feature>
<keyword evidence="3" id="KW-1185">Reference proteome</keyword>
<reference evidence="2 3" key="1">
    <citation type="journal article" date="2015" name="Genome Announc.">
        <title>Draft Genome Sequences of Marine Isolates of Thalassomonas viridans and Thalassomonas actiniarum.</title>
        <authorList>
            <person name="Olonade I."/>
            <person name="van Zyl L.J."/>
            <person name="Trindade M."/>
        </authorList>
    </citation>
    <scope>NUCLEOTIDE SEQUENCE [LARGE SCALE GENOMIC DNA]</scope>
    <source>
        <strain evidence="2 3">A5K-106</strain>
    </source>
</reference>
<dbReference type="AlphaFoldDB" id="A0AAE9YRQ6"/>